<feature type="binding site" evidence="11">
    <location>
        <position position="137"/>
    </location>
    <ligand>
        <name>S-adenosyl-L-methionine</name>
        <dbReference type="ChEBI" id="CHEBI:59789"/>
    </ligand>
</feature>
<evidence type="ECO:0000256" key="10">
    <source>
        <dbReference type="ARBA" id="ARBA00048970"/>
    </source>
</evidence>
<name>A0A371REQ3_9PROT</name>
<dbReference type="FunCoup" id="A0A371REQ3">
    <property type="interactions" value="432"/>
</dbReference>
<evidence type="ECO:0000256" key="8">
    <source>
        <dbReference type="ARBA" id="ARBA00041995"/>
    </source>
</evidence>
<keyword evidence="11" id="KW-0963">Cytoplasm</keyword>
<dbReference type="Gene3D" id="3.40.50.150">
    <property type="entry name" value="Vaccinia Virus protein VP39"/>
    <property type="match status" value="1"/>
</dbReference>
<dbReference type="InterPro" id="IPR015507">
    <property type="entry name" value="rRNA-MeTfrase_E"/>
</dbReference>
<dbReference type="EC" id="2.1.1.166" evidence="6 11"/>
<comment type="function">
    <text evidence="5 11">Specifically methylates the uridine in position 2552 of 23S rRNA at the 2'-O position of the ribose in the fully assembled 50S ribosomal subunit.</text>
</comment>
<dbReference type="InterPro" id="IPR002877">
    <property type="entry name" value="RNA_MeTrfase_FtsJ_dom"/>
</dbReference>
<evidence type="ECO:0000256" key="4">
    <source>
        <dbReference type="ARBA" id="ARBA00022691"/>
    </source>
</evidence>
<keyword evidence="15" id="KW-1185">Reference proteome</keyword>
<feature type="region of interest" description="Disordered" evidence="12">
    <location>
        <begin position="1"/>
        <end position="46"/>
    </location>
</feature>
<dbReference type="SUPFAM" id="SSF53335">
    <property type="entry name" value="S-adenosyl-L-methionine-dependent methyltransferases"/>
    <property type="match status" value="1"/>
</dbReference>
<reference evidence="14 15" key="1">
    <citation type="submission" date="2018-08" db="EMBL/GenBank/DDBJ databases">
        <title>Parvularcula sp. SM1705, isolated from surface water of the South Sea China.</title>
        <authorList>
            <person name="Sun L."/>
        </authorList>
    </citation>
    <scope>NUCLEOTIDE SEQUENCE [LARGE SCALE GENOMIC DNA]</scope>
    <source>
        <strain evidence="14 15">SM1705</strain>
    </source>
</reference>
<dbReference type="GO" id="GO:0005737">
    <property type="term" value="C:cytoplasm"/>
    <property type="evidence" value="ECO:0007669"/>
    <property type="project" value="UniProtKB-SubCell"/>
</dbReference>
<feature type="compositionally biased region" description="Basic residues" evidence="12">
    <location>
        <begin position="9"/>
        <end position="19"/>
    </location>
</feature>
<gene>
    <name evidence="11" type="primary">rlmE</name>
    <name evidence="11" type="synonym">ftsJ</name>
    <name evidence="11" type="synonym">rrmJ</name>
    <name evidence="14" type="ORF">DX908_00690</name>
</gene>
<dbReference type="AlphaFoldDB" id="A0A371REQ3"/>
<comment type="caution">
    <text evidence="14">The sequence shown here is derived from an EMBL/GenBank/DDBJ whole genome shotgun (WGS) entry which is preliminary data.</text>
</comment>
<dbReference type="PANTHER" id="PTHR10920">
    <property type="entry name" value="RIBOSOMAL RNA METHYLTRANSFERASE"/>
    <property type="match status" value="1"/>
</dbReference>
<keyword evidence="1 11" id="KW-0698">rRNA processing</keyword>
<dbReference type="InterPro" id="IPR029063">
    <property type="entry name" value="SAM-dependent_MTases_sf"/>
</dbReference>
<evidence type="ECO:0000256" key="2">
    <source>
        <dbReference type="ARBA" id="ARBA00022603"/>
    </source>
</evidence>
<dbReference type="HAMAP" id="MF_01547">
    <property type="entry name" value="RNA_methyltr_E"/>
    <property type="match status" value="1"/>
</dbReference>
<evidence type="ECO:0000256" key="9">
    <source>
        <dbReference type="ARBA" id="ARBA00042745"/>
    </source>
</evidence>
<keyword evidence="4 11" id="KW-0949">S-adenosyl-L-methionine</keyword>
<dbReference type="OrthoDB" id="9790080at2"/>
<keyword evidence="3 11" id="KW-0808">Transferase</keyword>
<accession>A0A371REQ3</accession>
<dbReference type="InParanoid" id="A0A371REQ3"/>
<evidence type="ECO:0000259" key="13">
    <source>
        <dbReference type="Pfam" id="PF01728"/>
    </source>
</evidence>
<feature type="binding site" evidence="11">
    <location>
        <position position="153"/>
    </location>
    <ligand>
        <name>S-adenosyl-L-methionine</name>
        <dbReference type="ChEBI" id="CHEBI:59789"/>
    </ligand>
</feature>
<proteinExistence type="inferred from homology"/>
<evidence type="ECO:0000256" key="12">
    <source>
        <dbReference type="SAM" id="MobiDB-lite"/>
    </source>
</evidence>
<comment type="subcellular location">
    <subcellularLocation>
        <location evidence="11">Cytoplasm</location>
    </subcellularLocation>
</comment>
<comment type="catalytic activity">
    <reaction evidence="10 11">
        <text>uridine(2552) in 23S rRNA + S-adenosyl-L-methionine = 2'-O-methyluridine(2552) in 23S rRNA + S-adenosyl-L-homocysteine + H(+)</text>
        <dbReference type="Rhea" id="RHEA:42720"/>
        <dbReference type="Rhea" id="RHEA-COMP:10202"/>
        <dbReference type="Rhea" id="RHEA-COMP:10203"/>
        <dbReference type="ChEBI" id="CHEBI:15378"/>
        <dbReference type="ChEBI" id="CHEBI:57856"/>
        <dbReference type="ChEBI" id="CHEBI:59789"/>
        <dbReference type="ChEBI" id="CHEBI:65315"/>
        <dbReference type="ChEBI" id="CHEBI:74478"/>
        <dbReference type="EC" id="2.1.1.166"/>
    </reaction>
</comment>
<dbReference type="Proteomes" id="UP000264589">
    <property type="component" value="Unassembled WGS sequence"/>
</dbReference>
<dbReference type="GO" id="GO:0008650">
    <property type="term" value="F:rRNA (uridine-2'-O-)-methyltransferase activity"/>
    <property type="evidence" value="ECO:0007669"/>
    <property type="project" value="UniProtKB-UniRule"/>
</dbReference>
<feature type="binding site" evidence="11">
    <location>
        <position position="119"/>
    </location>
    <ligand>
        <name>S-adenosyl-L-methionine</name>
        <dbReference type="ChEBI" id="CHEBI:59789"/>
    </ligand>
</feature>
<evidence type="ECO:0000256" key="5">
    <source>
        <dbReference type="ARBA" id="ARBA00037569"/>
    </source>
</evidence>
<protein>
    <recommendedName>
        <fullName evidence="7 11">Ribosomal RNA large subunit methyltransferase E</fullName>
        <ecNumber evidence="6 11">2.1.1.166</ecNumber>
    </recommendedName>
    <alternativeName>
        <fullName evidence="9 11">23S rRNA Um2552 methyltransferase</fullName>
    </alternativeName>
    <alternativeName>
        <fullName evidence="8 11">rRNA (uridine-2'-O-)-methyltransferase</fullName>
    </alternativeName>
</protein>
<evidence type="ECO:0000313" key="14">
    <source>
        <dbReference type="EMBL" id="RFB03928.1"/>
    </source>
</evidence>
<feature type="binding site" evidence="11">
    <location>
        <position position="117"/>
    </location>
    <ligand>
        <name>S-adenosyl-L-methionine</name>
        <dbReference type="ChEBI" id="CHEBI:59789"/>
    </ligand>
</feature>
<organism evidence="14 15">
    <name type="scientific">Parvularcula marina</name>
    <dbReference type="NCBI Taxonomy" id="2292771"/>
    <lineage>
        <taxon>Bacteria</taxon>
        <taxon>Pseudomonadati</taxon>
        <taxon>Pseudomonadota</taxon>
        <taxon>Alphaproteobacteria</taxon>
        <taxon>Parvularculales</taxon>
        <taxon>Parvularculaceae</taxon>
        <taxon>Parvularcula</taxon>
    </lineage>
</organism>
<dbReference type="Pfam" id="PF01728">
    <property type="entry name" value="FtsJ"/>
    <property type="match status" value="1"/>
</dbReference>
<evidence type="ECO:0000256" key="11">
    <source>
        <dbReference type="HAMAP-Rule" id="MF_01547"/>
    </source>
</evidence>
<dbReference type="PANTHER" id="PTHR10920:SF18">
    <property type="entry name" value="RRNA METHYLTRANSFERASE 2, MITOCHONDRIAL"/>
    <property type="match status" value="1"/>
</dbReference>
<dbReference type="InterPro" id="IPR050082">
    <property type="entry name" value="RNA_methyltr_RlmE"/>
</dbReference>
<keyword evidence="2 11" id="KW-0489">Methyltransferase</keyword>
<evidence type="ECO:0000256" key="3">
    <source>
        <dbReference type="ARBA" id="ARBA00022679"/>
    </source>
</evidence>
<comment type="similarity">
    <text evidence="11">Belongs to the class I-like SAM-binding methyltransferase superfamily. RNA methyltransferase RlmE family.</text>
</comment>
<feature type="active site" description="Proton acceptor" evidence="11">
    <location>
        <position position="217"/>
    </location>
</feature>
<sequence length="266" mass="28759">MADRFSSKPPKKGKKRRTNLAKTALGAEPEKRGLKKSPTTDADQRAARELTAKVKTARGRKLSSTLWLKRQLNDPFVARAKAEGYRSRAAYKLIELDEKYGLLKPGARVVDLGAAPGGWSQVAGRKVLPGGLVIGIDYLDMPALDGVELLQKDFLDEDTPDVLKEKLGGQADIVMSDMAAPTTGHKNTDHMRIISLAESALDFAEDVLAPGGVYIAKVLQGGSEKSLLDRLKKNFSKVSHAKPKASRADSAEMYVVAQGFRGGSDD</sequence>
<evidence type="ECO:0000313" key="15">
    <source>
        <dbReference type="Proteomes" id="UP000264589"/>
    </source>
</evidence>
<feature type="domain" description="Ribosomal RNA methyltransferase FtsJ" evidence="13">
    <location>
        <begin position="85"/>
        <end position="260"/>
    </location>
</feature>
<feature type="binding site" evidence="11">
    <location>
        <position position="177"/>
    </location>
    <ligand>
        <name>S-adenosyl-L-methionine</name>
        <dbReference type="ChEBI" id="CHEBI:59789"/>
    </ligand>
</feature>
<evidence type="ECO:0000256" key="7">
    <source>
        <dbReference type="ARBA" id="ARBA00041129"/>
    </source>
</evidence>
<evidence type="ECO:0000256" key="6">
    <source>
        <dbReference type="ARBA" id="ARBA00038861"/>
    </source>
</evidence>
<evidence type="ECO:0000256" key="1">
    <source>
        <dbReference type="ARBA" id="ARBA00022552"/>
    </source>
</evidence>
<dbReference type="EMBL" id="QUQO01000001">
    <property type="protein sequence ID" value="RFB03928.1"/>
    <property type="molecule type" value="Genomic_DNA"/>
</dbReference>